<comment type="similarity">
    <text evidence="1 8">Belongs to the Nth/MutY family.</text>
</comment>
<dbReference type="OrthoDB" id="2099276at2759"/>
<evidence type="ECO:0000313" key="11">
    <source>
        <dbReference type="Proteomes" id="UP000750334"/>
    </source>
</evidence>
<evidence type="ECO:0000256" key="2">
    <source>
        <dbReference type="ARBA" id="ARBA00022763"/>
    </source>
</evidence>
<keyword evidence="5 8" id="KW-0456">Lyase</keyword>
<keyword evidence="8" id="KW-0496">Mitochondrion</keyword>
<gene>
    <name evidence="10" type="primary">NTH1_2</name>
    <name evidence="8" type="synonym">NTG1</name>
    <name evidence="10" type="ORF">C6P45_004519</name>
</gene>
<dbReference type="PANTHER" id="PTHR43286:SF1">
    <property type="entry name" value="ENDONUCLEASE III-LIKE PROTEIN 1"/>
    <property type="match status" value="1"/>
</dbReference>
<dbReference type="GO" id="GO:0006285">
    <property type="term" value="P:base-excision repair, AP site formation"/>
    <property type="evidence" value="ECO:0007669"/>
    <property type="project" value="UniProtKB-UniRule"/>
</dbReference>
<dbReference type="InterPro" id="IPR004036">
    <property type="entry name" value="Endonuclease-III-like_CS2"/>
</dbReference>
<dbReference type="PROSITE" id="PS01155">
    <property type="entry name" value="ENDONUCLEASE_III_2"/>
    <property type="match status" value="1"/>
</dbReference>
<dbReference type="InterPro" id="IPR023170">
    <property type="entry name" value="HhH_base_excis_C"/>
</dbReference>
<reference evidence="10 11" key="1">
    <citation type="submission" date="2020-11" db="EMBL/GenBank/DDBJ databases">
        <title>Kefir isolates.</title>
        <authorList>
            <person name="Marcisauskas S."/>
            <person name="Kim Y."/>
            <person name="Blasche S."/>
        </authorList>
    </citation>
    <scope>NUCLEOTIDE SEQUENCE [LARGE SCALE GENOMIC DNA]</scope>
    <source>
        <strain evidence="10 11">OG2</strain>
    </source>
</reference>
<dbReference type="GO" id="GO:0140078">
    <property type="term" value="F:class I DNA-(apurinic or apyrimidinic site) endonuclease activity"/>
    <property type="evidence" value="ECO:0007669"/>
    <property type="project" value="UniProtKB-EC"/>
</dbReference>
<dbReference type="EC" id="4.2.99.18" evidence="8"/>
<keyword evidence="6 8" id="KW-0326">Glycosidase</keyword>
<evidence type="ECO:0000256" key="5">
    <source>
        <dbReference type="ARBA" id="ARBA00023239"/>
    </source>
</evidence>
<evidence type="ECO:0000256" key="4">
    <source>
        <dbReference type="ARBA" id="ARBA00023204"/>
    </source>
</evidence>
<proteinExistence type="inferred from homology"/>
<evidence type="ECO:0000313" key="10">
    <source>
        <dbReference type="EMBL" id="KAG0668677.1"/>
    </source>
</evidence>
<dbReference type="GO" id="GO:0000703">
    <property type="term" value="F:oxidized pyrimidine nucleobase lesion DNA N-glycosylase activity"/>
    <property type="evidence" value="ECO:0007669"/>
    <property type="project" value="UniProtKB-UniRule"/>
</dbReference>
<keyword evidence="2 8" id="KW-0227">DNA damage</keyword>
<dbReference type="FunFam" id="1.10.340.30:FF:000001">
    <property type="entry name" value="Endonuclease III"/>
    <property type="match status" value="1"/>
</dbReference>
<dbReference type="AlphaFoldDB" id="A0A9P6WAK0"/>
<evidence type="ECO:0000256" key="7">
    <source>
        <dbReference type="ARBA" id="ARBA00044632"/>
    </source>
</evidence>
<accession>A0A9P6WAK0</accession>
<dbReference type="GO" id="GO:0005739">
    <property type="term" value="C:mitochondrion"/>
    <property type="evidence" value="ECO:0007669"/>
    <property type="project" value="UniProtKB-SubCell"/>
</dbReference>
<sequence>MPGAKRRKVDHLEVKLESSEVSTGGGNVASKYFRSRKQKCEAKQEDAEIDYEYVKSLSSREYFDRMEFLTSDDPLLWRLPLSDAVLSELQSRSEIVPPNFLPIFTQVREMRSHMVTPVDKMGCPRIPVLVSKQFGISRDQIRPKDYRLQLLISLILASQTKDETVTRAMYNIMNYCIIEFRDPHGITLKSIQLIPVGILENLIKSTGFYHRKAIYIKQTALQLQETFDSDVPHTIKDMISLSGVGPKIGYLALQKSWGLIDGICVDVHVDRLCRLWGWVPSLSSSSIARNNAEETRIAIEKWLPKELWYDFNTILVGFGQMVCGPRIRRCDLCLANQACPASQIK</sequence>
<evidence type="ECO:0000256" key="3">
    <source>
        <dbReference type="ARBA" id="ARBA00022801"/>
    </source>
</evidence>
<feature type="domain" description="HhH-GPD" evidence="9">
    <location>
        <begin position="156"/>
        <end position="321"/>
    </location>
</feature>
<dbReference type="SMART" id="SM00478">
    <property type="entry name" value="ENDO3c"/>
    <property type="match status" value="1"/>
</dbReference>
<evidence type="ECO:0000259" key="9">
    <source>
        <dbReference type="SMART" id="SM00478"/>
    </source>
</evidence>
<comment type="catalytic activity">
    <reaction evidence="7 8">
        <text>2'-deoxyribonucleotide-(2'-deoxyribose 5'-phosphate)-2'-deoxyribonucleotide-DNA = a 3'-end 2'-deoxyribonucleotide-(2,3-dehydro-2,3-deoxyribose 5'-phosphate)-DNA + a 5'-end 5'-phospho-2'-deoxyribonucleoside-DNA + H(+)</text>
        <dbReference type="Rhea" id="RHEA:66592"/>
        <dbReference type="Rhea" id="RHEA-COMP:13180"/>
        <dbReference type="Rhea" id="RHEA-COMP:16897"/>
        <dbReference type="Rhea" id="RHEA-COMP:17067"/>
        <dbReference type="ChEBI" id="CHEBI:15378"/>
        <dbReference type="ChEBI" id="CHEBI:136412"/>
        <dbReference type="ChEBI" id="CHEBI:157695"/>
        <dbReference type="ChEBI" id="CHEBI:167181"/>
        <dbReference type="EC" id="4.2.99.18"/>
    </reaction>
</comment>
<dbReference type="Gene3D" id="1.10.340.30">
    <property type="entry name" value="Hypothetical protein, domain 2"/>
    <property type="match status" value="1"/>
</dbReference>
<feature type="active site" description="Nucleophile; for N-glycosylase activity" evidence="8">
    <location>
        <position position="255"/>
    </location>
</feature>
<comment type="subcellular location">
    <subcellularLocation>
        <location evidence="8">Nucleus</location>
    </subcellularLocation>
    <subcellularLocation>
        <location evidence="8">Mitochondrion</location>
    </subcellularLocation>
</comment>
<dbReference type="InterPro" id="IPR003265">
    <property type="entry name" value="HhH-GPD_domain"/>
</dbReference>
<comment type="caution">
    <text evidence="8">Lacks conserved residue(s) required for the propagation of feature annotation.</text>
</comment>
<evidence type="ECO:0000256" key="8">
    <source>
        <dbReference type="HAMAP-Rule" id="MF_03183"/>
    </source>
</evidence>
<dbReference type="SUPFAM" id="SSF48150">
    <property type="entry name" value="DNA-glycosylase"/>
    <property type="match status" value="1"/>
</dbReference>
<evidence type="ECO:0000256" key="1">
    <source>
        <dbReference type="ARBA" id="ARBA00008343"/>
    </source>
</evidence>
<keyword evidence="3 8" id="KW-0378">Hydrolase</keyword>
<comment type="caution">
    <text evidence="10">The sequence shown here is derived from an EMBL/GenBank/DDBJ whole genome shotgun (WGS) entry which is preliminary data.</text>
</comment>
<dbReference type="GO" id="GO:0003677">
    <property type="term" value="F:DNA binding"/>
    <property type="evidence" value="ECO:0007669"/>
    <property type="project" value="UniProtKB-UniRule"/>
</dbReference>
<name>A0A9P6WAK0_MAUEX</name>
<dbReference type="InterPro" id="IPR030841">
    <property type="entry name" value="NTH1"/>
</dbReference>
<dbReference type="InterPro" id="IPR011257">
    <property type="entry name" value="DNA_glycosylase"/>
</dbReference>
<dbReference type="HAMAP" id="MF_03183">
    <property type="entry name" value="Endonuclease_III_Nth"/>
    <property type="match status" value="1"/>
</dbReference>
<keyword evidence="8" id="KW-0539">Nucleus</keyword>
<dbReference type="Proteomes" id="UP000750334">
    <property type="component" value="Unassembled WGS sequence"/>
</dbReference>
<dbReference type="PANTHER" id="PTHR43286">
    <property type="entry name" value="ENDONUCLEASE III-LIKE PROTEIN 1"/>
    <property type="match status" value="1"/>
</dbReference>
<dbReference type="GO" id="GO:0006289">
    <property type="term" value="P:nucleotide-excision repair"/>
    <property type="evidence" value="ECO:0007669"/>
    <property type="project" value="TreeGrafter"/>
</dbReference>
<dbReference type="EMBL" id="PUHR01000061">
    <property type="protein sequence ID" value="KAG0668677.1"/>
    <property type="molecule type" value="Genomic_DNA"/>
</dbReference>
<keyword evidence="4 8" id="KW-0234">DNA repair</keyword>
<dbReference type="EC" id="3.2.2.-" evidence="8"/>
<evidence type="ECO:0000256" key="6">
    <source>
        <dbReference type="ARBA" id="ARBA00023295"/>
    </source>
</evidence>
<keyword evidence="11" id="KW-1185">Reference proteome</keyword>
<dbReference type="Gene3D" id="1.10.1670.10">
    <property type="entry name" value="Helix-hairpin-Helix base-excision DNA repair enzymes (C-terminal)"/>
    <property type="match status" value="1"/>
</dbReference>
<organism evidence="10 11">
    <name type="scientific">Maudiozyma exigua</name>
    <name type="common">Yeast</name>
    <name type="synonym">Kazachstania exigua</name>
    <dbReference type="NCBI Taxonomy" id="34358"/>
    <lineage>
        <taxon>Eukaryota</taxon>
        <taxon>Fungi</taxon>
        <taxon>Dikarya</taxon>
        <taxon>Ascomycota</taxon>
        <taxon>Saccharomycotina</taxon>
        <taxon>Saccharomycetes</taxon>
        <taxon>Saccharomycetales</taxon>
        <taxon>Saccharomycetaceae</taxon>
        <taxon>Maudiozyma</taxon>
    </lineage>
</organism>
<dbReference type="CDD" id="cd00056">
    <property type="entry name" value="ENDO3c"/>
    <property type="match status" value="1"/>
</dbReference>
<protein>
    <recommendedName>
        <fullName evidence="8">Endonuclease III homolog</fullName>
        <ecNumber evidence="8">3.2.2.-</ecNumber>
        <ecNumber evidence="8">4.2.99.18</ecNumber>
    </recommendedName>
    <alternativeName>
        <fullName evidence="8">Bifunctional DNA N-glycosylase/DNA-(apurinic or apyrimidinic site) lyase</fullName>
        <shortName evidence="8">DNA glycosylase/AP lyase</shortName>
    </alternativeName>
</protein>
<dbReference type="Pfam" id="PF00730">
    <property type="entry name" value="HhH-GPD"/>
    <property type="match status" value="1"/>
</dbReference>
<dbReference type="GO" id="GO:0005634">
    <property type="term" value="C:nucleus"/>
    <property type="evidence" value="ECO:0007669"/>
    <property type="project" value="UniProtKB-SubCell"/>
</dbReference>
<comment type="function">
    <text evidence="8">Bifunctional DNA N-glycosylase with associated apurinic/apyrimidinic (AP) lyase function that catalyzes the first step in base excision repair (BER), the primary repair pathway for the repair of oxidative DNA damage. The DNA N-glycosylase activity releases the damaged DNA base from DNA by cleaving the N-glycosidic bond, leaving an AP site. The AP lyase activity cleaves the phosphodiester bond 3' to the AP site by a beta-elimination. Primarily recognizes and repairs oxidative base damage of pyrimidines.</text>
</comment>